<feature type="transmembrane region" description="Helical" evidence="9">
    <location>
        <begin position="137"/>
        <end position="159"/>
    </location>
</feature>
<keyword evidence="4 8" id="KW-1003">Cell membrane</keyword>
<dbReference type="InterPro" id="IPR006043">
    <property type="entry name" value="NCS2"/>
</dbReference>
<evidence type="ECO:0000256" key="9">
    <source>
        <dbReference type="SAM" id="Phobius"/>
    </source>
</evidence>
<keyword evidence="3 8" id="KW-0813">Transport</keyword>
<feature type="transmembrane region" description="Helical" evidence="9">
    <location>
        <begin position="320"/>
        <end position="337"/>
    </location>
</feature>
<dbReference type="Proteomes" id="UP000321039">
    <property type="component" value="Unassembled WGS sequence"/>
</dbReference>
<proteinExistence type="inferred from homology"/>
<evidence type="ECO:0000256" key="2">
    <source>
        <dbReference type="ARBA" id="ARBA00005697"/>
    </source>
</evidence>
<dbReference type="PANTHER" id="PTHR43337:SF1">
    <property type="entry name" value="XANTHINE_URACIL PERMEASE C887.17-RELATED"/>
    <property type="match status" value="1"/>
</dbReference>
<dbReference type="PANTHER" id="PTHR43337">
    <property type="entry name" value="XANTHINE/URACIL PERMEASE C887.17-RELATED"/>
    <property type="match status" value="1"/>
</dbReference>
<comment type="similarity">
    <text evidence="2 8">Belongs to the nucleobase:cation symporter-2 (NCS2) (TC 2.A.40) family. Azg-like subfamily.</text>
</comment>
<feature type="transmembrane region" description="Helical" evidence="9">
    <location>
        <begin position="379"/>
        <end position="403"/>
    </location>
</feature>
<evidence type="ECO:0000256" key="6">
    <source>
        <dbReference type="ARBA" id="ARBA00022989"/>
    </source>
</evidence>
<name>A0A5C9A5P7_9GAMM</name>
<reference evidence="10 11" key="1">
    <citation type="submission" date="2019-08" db="EMBL/GenBank/DDBJ databases">
        <title>Parahaliea maris sp. nov., isolated from the surface seawater.</title>
        <authorList>
            <person name="Liu Y."/>
        </authorList>
    </citation>
    <scope>NUCLEOTIDE SEQUENCE [LARGE SCALE GENOMIC DNA]</scope>
    <source>
        <strain evidence="10 11">HSLHS9</strain>
    </source>
</reference>
<keyword evidence="5 8" id="KW-0812">Transmembrane</keyword>
<feature type="transmembrane region" description="Helical" evidence="9">
    <location>
        <begin position="237"/>
        <end position="267"/>
    </location>
</feature>
<keyword evidence="6 8" id="KW-1133">Transmembrane helix</keyword>
<keyword evidence="7 8" id="KW-0472">Membrane</keyword>
<sequence>MKPDLLNRLFKLDEHNTRASTEILAGATTFITMAYIIFVNPQMMAAAGMDEGASFAATCLAAALACLFMGLYANWPVGLAPGMGLNAFFTYTVVGEMGYTWQVAMGAVFFSGVLFVLMSVTRLRAWMLESIPLDMRVAMGAGVGLFIGFIGLQNGGIIVANPATLLALGDFSQPGPLLSAIGFLLITTLSVRQVPGAIMLGVLGTTAIGLLIGEVHYQGLVSAPPSIAPLLFQLDIAGALDVAMVSVIIAFLFVNLFDTAGTLLGVATRAHLVNDKGEIQNMDRALKADSSASVLGAFLGCAPVTSYVESAAGVAAGGRTGLTAVTVGALFLLAMFLSPLASMVPAFATAGALLYVALLMLSGLHALDWEDPTELLPALLTTVMIPLSFSIANGIAIGFITYVAVKLVAGRSRQVSLGAWVLGGIFLARFAFI</sequence>
<dbReference type="InterPro" id="IPR045018">
    <property type="entry name" value="Azg-like"/>
</dbReference>
<evidence type="ECO:0000256" key="5">
    <source>
        <dbReference type="ARBA" id="ARBA00022692"/>
    </source>
</evidence>
<dbReference type="AlphaFoldDB" id="A0A5C9A5P7"/>
<keyword evidence="11" id="KW-1185">Reference proteome</keyword>
<evidence type="ECO:0000256" key="4">
    <source>
        <dbReference type="ARBA" id="ARBA00022475"/>
    </source>
</evidence>
<accession>A0A5C9A5P7</accession>
<evidence type="ECO:0000256" key="3">
    <source>
        <dbReference type="ARBA" id="ARBA00022448"/>
    </source>
</evidence>
<dbReference type="InterPro" id="IPR026033">
    <property type="entry name" value="Azg-like_bact_archaea"/>
</dbReference>
<feature type="transmembrane region" description="Helical" evidence="9">
    <location>
        <begin position="20"/>
        <end position="40"/>
    </location>
</feature>
<dbReference type="GO" id="GO:0015207">
    <property type="term" value="F:adenine transmembrane transporter activity"/>
    <property type="evidence" value="ECO:0007669"/>
    <property type="project" value="TreeGrafter"/>
</dbReference>
<feature type="transmembrane region" description="Helical" evidence="9">
    <location>
        <begin position="344"/>
        <end position="367"/>
    </location>
</feature>
<evidence type="ECO:0000313" key="11">
    <source>
        <dbReference type="Proteomes" id="UP000321039"/>
    </source>
</evidence>
<feature type="transmembrane region" description="Helical" evidence="9">
    <location>
        <begin position="52"/>
        <end position="73"/>
    </location>
</feature>
<feature type="transmembrane region" description="Helical" evidence="9">
    <location>
        <begin position="198"/>
        <end position="217"/>
    </location>
</feature>
<dbReference type="EMBL" id="VRZA01000002">
    <property type="protein sequence ID" value="TXS95322.1"/>
    <property type="molecule type" value="Genomic_DNA"/>
</dbReference>
<evidence type="ECO:0000256" key="1">
    <source>
        <dbReference type="ARBA" id="ARBA00004651"/>
    </source>
</evidence>
<feature type="transmembrane region" description="Helical" evidence="9">
    <location>
        <begin position="415"/>
        <end position="432"/>
    </location>
</feature>
<feature type="transmembrane region" description="Helical" evidence="9">
    <location>
        <begin position="171"/>
        <end position="191"/>
    </location>
</feature>
<evidence type="ECO:0000256" key="7">
    <source>
        <dbReference type="ARBA" id="ARBA00023136"/>
    </source>
</evidence>
<dbReference type="Pfam" id="PF00860">
    <property type="entry name" value="Xan_ur_permease"/>
    <property type="match status" value="1"/>
</dbReference>
<dbReference type="RefSeq" id="WP_148067233.1">
    <property type="nucleotide sequence ID" value="NZ_VRZA01000002.1"/>
</dbReference>
<feature type="transmembrane region" description="Helical" evidence="9">
    <location>
        <begin position="288"/>
        <end position="308"/>
    </location>
</feature>
<feature type="transmembrane region" description="Helical" evidence="9">
    <location>
        <begin position="99"/>
        <end position="117"/>
    </location>
</feature>
<dbReference type="GO" id="GO:0005886">
    <property type="term" value="C:plasma membrane"/>
    <property type="evidence" value="ECO:0007669"/>
    <property type="project" value="UniProtKB-SubCell"/>
</dbReference>
<protein>
    <submittedName>
        <fullName evidence="10">NCS2 family permease</fullName>
    </submittedName>
</protein>
<evidence type="ECO:0000256" key="8">
    <source>
        <dbReference type="PIRNR" id="PIRNR005353"/>
    </source>
</evidence>
<dbReference type="PIRSF" id="PIRSF005353">
    <property type="entry name" value="PbuG"/>
    <property type="match status" value="1"/>
</dbReference>
<gene>
    <name evidence="10" type="ORF">FV139_05330</name>
</gene>
<organism evidence="10 11">
    <name type="scientific">Parahaliea maris</name>
    <dbReference type="NCBI Taxonomy" id="2716870"/>
    <lineage>
        <taxon>Bacteria</taxon>
        <taxon>Pseudomonadati</taxon>
        <taxon>Pseudomonadota</taxon>
        <taxon>Gammaproteobacteria</taxon>
        <taxon>Cellvibrionales</taxon>
        <taxon>Halieaceae</taxon>
        <taxon>Parahaliea</taxon>
    </lineage>
</organism>
<comment type="subcellular location">
    <subcellularLocation>
        <location evidence="1 8">Cell membrane</location>
        <topology evidence="1 8">Multi-pass membrane protein</topology>
    </subcellularLocation>
</comment>
<comment type="caution">
    <text evidence="10">The sequence shown here is derived from an EMBL/GenBank/DDBJ whole genome shotgun (WGS) entry which is preliminary data.</text>
</comment>
<evidence type="ECO:0000313" key="10">
    <source>
        <dbReference type="EMBL" id="TXS95322.1"/>
    </source>
</evidence>